<dbReference type="Proteomes" id="UP000267289">
    <property type="component" value="Unassembled WGS sequence"/>
</dbReference>
<dbReference type="EMBL" id="UPHQ01000169">
    <property type="protein sequence ID" value="VBA40946.1"/>
    <property type="molecule type" value="Genomic_DNA"/>
</dbReference>
<name>A0A498Q5H4_9MYCO</name>
<protein>
    <submittedName>
        <fullName evidence="1">Uncharacterized protein</fullName>
    </submittedName>
</protein>
<evidence type="ECO:0000313" key="1">
    <source>
        <dbReference type="EMBL" id="VBA40946.1"/>
    </source>
</evidence>
<reference evidence="1 2" key="1">
    <citation type="submission" date="2018-09" db="EMBL/GenBank/DDBJ databases">
        <authorList>
            <person name="Tagini F."/>
        </authorList>
    </citation>
    <scope>NUCLEOTIDE SEQUENCE [LARGE SCALE GENOMIC DNA]</scope>
    <source>
        <strain evidence="1 2">MK13</strain>
    </source>
</reference>
<proteinExistence type="predicted"/>
<organism evidence="1 2">
    <name type="scientific">Mycobacterium innocens</name>
    <dbReference type="NCBI Taxonomy" id="2341083"/>
    <lineage>
        <taxon>Bacteria</taxon>
        <taxon>Bacillati</taxon>
        <taxon>Actinomycetota</taxon>
        <taxon>Actinomycetes</taxon>
        <taxon>Mycobacteriales</taxon>
        <taxon>Mycobacteriaceae</taxon>
        <taxon>Mycobacterium</taxon>
    </lineage>
</organism>
<keyword evidence="2" id="KW-1185">Reference proteome</keyword>
<sequence>MGGVVLAVVTALVVLAALSVRSGIIFGLVILAWPLRAGCAADVAHS</sequence>
<accession>A0A498Q5H4</accession>
<gene>
    <name evidence="1" type="ORF">LAUMK13_03310</name>
</gene>
<evidence type="ECO:0000313" key="2">
    <source>
        <dbReference type="Proteomes" id="UP000267289"/>
    </source>
</evidence>
<dbReference type="AlphaFoldDB" id="A0A498Q5H4"/>